<organism evidence="2 3">
    <name type="scientific">Ruminobacter amylophilus</name>
    <dbReference type="NCBI Taxonomy" id="867"/>
    <lineage>
        <taxon>Bacteria</taxon>
        <taxon>Pseudomonadati</taxon>
        <taxon>Pseudomonadota</taxon>
        <taxon>Gammaproteobacteria</taxon>
        <taxon>Aeromonadales</taxon>
        <taxon>Succinivibrionaceae</taxon>
        <taxon>Ruminobacter</taxon>
    </lineage>
</organism>
<keyword evidence="3" id="KW-1185">Reference proteome</keyword>
<dbReference type="SUPFAM" id="SSF64182">
    <property type="entry name" value="DHH phosphoesterases"/>
    <property type="match status" value="1"/>
</dbReference>
<proteinExistence type="predicted"/>
<dbReference type="PANTHER" id="PTHR47618">
    <property type="entry name" value="BIFUNCTIONAL OLIGORIBONUCLEASE AND PAP PHOSPHATASE NRNA"/>
    <property type="match status" value="1"/>
</dbReference>
<gene>
    <name evidence="2" type="ORF">SAMN02910344_01766</name>
</gene>
<dbReference type="Pfam" id="PF01368">
    <property type="entry name" value="DHH"/>
    <property type="match status" value="1"/>
</dbReference>
<evidence type="ECO:0000313" key="2">
    <source>
        <dbReference type="EMBL" id="SFP57418.1"/>
    </source>
</evidence>
<dbReference type="InterPro" id="IPR001667">
    <property type="entry name" value="DDH_dom"/>
</dbReference>
<sequence length="538" mass="61595">MATIKIIDSLTQFLSRKKITIQCHNFPDADTIGAGFALWRYFTDHGIDTRLVYGGSHVISKSNLCMFVDRLHIPIEHVADDFRADGLLITVDCQYYSSNIEHIEADEVLMIDHHRQGENIEKITGSDIRCFSCIKEQYGSCASVVYQLFQKSNYSMSLQTSTALYYGLYMDTNEFSEVRHPADREARDELVFDDRIFTLLKNSNLSPEELRQAGASLQNYDSRGRLAVIESVQCDPNVLGMIADMMIRVENITTAIVFNRLSGSDYDPEHSEIYKFSVRTCVGEVRANELAELIVAPRVNSVRIGGGGGHRLKAGGRVSVELFARYLEETGSDFTFNDYLYQVFEEYSSAAKIIYSDNYDLNELLPYAERYEETEYVMGYVCSTEIAEEGRHLLIRSRFGDVREKVSPDLYIMVNGRGDVVTVPRKEFSQRYCDCAGPLNMVEFSKYDEPRIVIDQSGRKFYLKDKLHCCTFRQPQYVWVVPIERLGRPVKLVDSKWASSDFRFGNISDYLIINEKNPSEITISDPGRFRAVYKKTVR</sequence>
<dbReference type="Proteomes" id="UP000243745">
    <property type="component" value="Unassembled WGS sequence"/>
</dbReference>
<reference evidence="2 3" key="1">
    <citation type="submission" date="2016-10" db="EMBL/GenBank/DDBJ databases">
        <authorList>
            <person name="Varghese N."/>
            <person name="Submissions S."/>
        </authorList>
    </citation>
    <scope>NUCLEOTIDE SEQUENCE [LARGE SCALE GENOMIC DNA]</scope>
    <source>
        <strain evidence="2 3">DSM 1361</strain>
    </source>
</reference>
<dbReference type="Gene3D" id="3.90.1640.10">
    <property type="entry name" value="inorganic pyrophosphatase (n-terminal core)"/>
    <property type="match status" value="1"/>
</dbReference>
<dbReference type="PANTHER" id="PTHR47618:SF1">
    <property type="entry name" value="BIFUNCTIONAL OLIGORIBONUCLEASE AND PAP PHOSPHATASE NRNA"/>
    <property type="match status" value="1"/>
</dbReference>
<accession>A0A662ZIR5</accession>
<protein>
    <submittedName>
        <fullName evidence="2">NanoRNase/pAp phosphatase, hydrolyzes c-di-AMP and oligoRNAs</fullName>
    </submittedName>
</protein>
<dbReference type="EMBL" id="FOXF01000038">
    <property type="protein sequence ID" value="SFP57418.1"/>
    <property type="molecule type" value="Genomic_DNA"/>
</dbReference>
<dbReference type="RefSeq" id="WP_093142930.1">
    <property type="nucleotide sequence ID" value="NZ_FOXF01000038.1"/>
</dbReference>
<dbReference type="InterPro" id="IPR038763">
    <property type="entry name" value="DHH_sf"/>
</dbReference>
<dbReference type="InterPro" id="IPR051319">
    <property type="entry name" value="Oligoribo/pAp-PDE_c-di-AMP_PDE"/>
</dbReference>
<dbReference type="AlphaFoldDB" id="A0A662ZIR5"/>
<evidence type="ECO:0000313" key="3">
    <source>
        <dbReference type="Proteomes" id="UP000243745"/>
    </source>
</evidence>
<evidence type="ECO:0000259" key="1">
    <source>
        <dbReference type="Pfam" id="PF01368"/>
    </source>
</evidence>
<dbReference type="OrthoDB" id="5896813at2"/>
<name>A0A662ZIR5_9GAMM</name>
<feature type="domain" description="DDH" evidence="1">
    <location>
        <begin position="18"/>
        <end position="167"/>
    </location>
</feature>